<evidence type="ECO:0000313" key="13">
    <source>
        <dbReference type="Proteomes" id="UP000241265"/>
    </source>
</evidence>
<dbReference type="GeneID" id="15009650"/>
<evidence type="ECO:0000313" key="10">
    <source>
        <dbReference type="EMBL" id="AOV58357.1"/>
    </source>
</evidence>
<dbReference type="EMBL" id="KU686196">
    <property type="protein sequence ID" value="AOV58357.1"/>
    <property type="molecule type" value="Genomic_DNA"/>
</dbReference>
<keyword evidence="11" id="KW-1185">Reference proteome</keyword>
<dbReference type="KEGG" id="vg:15009650"/>
<dbReference type="RefSeq" id="YP_007673142.1">
    <property type="nucleotide sequence ID" value="NC_020837.1"/>
</dbReference>
<evidence type="ECO:0000256" key="1">
    <source>
        <dbReference type="ARBA" id="ARBA00004328"/>
    </source>
</evidence>
<dbReference type="EMBL" id="KU686194">
    <property type="protein sequence ID" value="AOV57857.1"/>
    <property type="molecule type" value="Genomic_DNA"/>
</dbReference>
<dbReference type="Gene3D" id="2.10.10.20">
    <property type="entry name" value="Carbohydrate-binding module superfamily 5/12"/>
    <property type="match status" value="5"/>
</dbReference>
<dbReference type="InterPro" id="IPR036573">
    <property type="entry name" value="CBM_sf_5/12"/>
</dbReference>
<dbReference type="Proteomes" id="UP000241265">
    <property type="component" value="Genome"/>
</dbReference>
<evidence type="ECO:0000313" key="9">
    <source>
        <dbReference type="EMBL" id="AOV58107.1"/>
    </source>
</evidence>
<dbReference type="Proteomes" id="UP000240287">
    <property type="component" value="Genome"/>
</dbReference>
<dbReference type="EMBL" id="KU686195">
    <property type="protein sequence ID" value="AOV58107.1"/>
    <property type="molecule type" value="Genomic_DNA"/>
</dbReference>
<dbReference type="GO" id="GO:0005975">
    <property type="term" value="P:carbohydrate metabolic process"/>
    <property type="evidence" value="ECO:0007669"/>
    <property type="project" value="InterPro"/>
</dbReference>
<feature type="domain" description="Chitin-binding type-3" evidence="4">
    <location>
        <begin position="169"/>
        <end position="212"/>
    </location>
</feature>
<reference evidence="12 13" key="2">
    <citation type="journal article" date="2016" name="Virology">
        <title>The genomic content and context of auxiliary metabolic genes in marine cyanomyoviruses.</title>
        <authorList>
            <person name="Crummett L.T."/>
            <person name="Puxty R.J."/>
            <person name="Weihe C."/>
            <person name="Marston M.F."/>
            <person name="Martiny J.B."/>
        </authorList>
    </citation>
    <scope>NUCLEOTIDE SEQUENCE [LARGE SCALE GENOMIC DNA]</scope>
    <source>
        <strain evidence="6">0309SB33</strain>
        <strain evidence="7">0310NB17</strain>
        <strain evidence="8">0809CC03</strain>
        <strain evidence="9">0810SB17</strain>
        <strain evidence="10">0910CC29</strain>
    </source>
</reference>
<feature type="domain" description="Chitin-binding type-3" evidence="4">
    <location>
        <begin position="118"/>
        <end position="162"/>
    </location>
</feature>
<evidence type="ECO:0000313" key="5">
    <source>
        <dbReference type="EMBL" id="AGH26964.1"/>
    </source>
</evidence>
<evidence type="ECO:0000313" key="8">
    <source>
        <dbReference type="EMBL" id="AOV57857.1"/>
    </source>
</evidence>
<dbReference type="Proteomes" id="UP000203521">
    <property type="component" value="Segment"/>
</dbReference>
<dbReference type="InterPro" id="IPR003610">
    <property type="entry name" value="CBM5/12"/>
</dbReference>
<protein>
    <submittedName>
        <fullName evidence="6">Polymorphic membrane protein</fullName>
    </submittedName>
</protein>
<dbReference type="SUPFAM" id="SSF51126">
    <property type="entry name" value="Pectin lyase-like"/>
    <property type="match status" value="1"/>
</dbReference>
<evidence type="ECO:0000256" key="2">
    <source>
        <dbReference type="ARBA" id="ARBA00022801"/>
    </source>
</evidence>
<organism evidence="5 11">
    <name type="scientific">Synechococcus phage S-CAM1</name>
    <dbReference type="NCBI Taxonomy" id="754037"/>
    <lineage>
        <taxon>Viruses</taxon>
        <taxon>Duplodnaviria</taxon>
        <taxon>Heunggongvirae</taxon>
        <taxon>Uroviricota</taxon>
        <taxon>Caudoviricetes</taxon>
        <taxon>Pantevenvirales</taxon>
        <taxon>Kyanoviridae</taxon>
        <taxon>Anaposvirus</taxon>
        <taxon>Anaposvirus socalone</taxon>
    </lineage>
</organism>
<name>M4QF90_9CAUD</name>
<comment type="subcellular location">
    <subcellularLocation>
        <location evidence="1">Virion</location>
    </subcellularLocation>
</comment>
<reference evidence="5 11" key="1">
    <citation type="submission" date="2010-11" db="EMBL/GenBank/DDBJ databases">
        <title>The Genome Sequence of Synechococcus phage S-CAM1 0208SB26.</title>
        <authorList>
            <consortium name="The Broad Institute Genome Sequencing Platform"/>
            <person name="Henn M.R."/>
            <person name="Martiny J."/>
            <person name="Weihe C."/>
            <person name="Levin J."/>
            <person name="Malboeuf C."/>
            <person name="Casali M."/>
            <person name="Russ C."/>
            <person name="Lennon N."/>
            <person name="Chapman S.B."/>
            <person name="Erlich R."/>
            <person name="Young S.K."/>
            <person name="Yandava C."/>
            <person name="Zeng Q."/>
            <person name="Alvarado L."/>
            <person name="Anderson S."/>
            <person name="Berlin A."/>
            <person name="Chen Z."/>
            <person name="Freedman E."/>
            <person name="Gellesch M."/>
            <person name="Goldberg J."/>
            <person name="Green L."/>
            <person name="Griggs A."/>
            <person name="Gujja S."/>
            <person name="Heilman E.R."/>
            <person name="Heiman D."/>
            <person name="Hollinger A."/>
            <person name="Howarth C."/>
            <person name="Larson L."/>
            <person name="Mehta T."/>
            <person name="Pearson M."/>
            <person name="Roberts A."/>
            <person name="Ryan E."/>
            <person name="Saif S."/>
            <person name="Shea T."/>
            <person name="Shenoy N."/>
            <person name="Sisk P."/>
            <person name="Stolte C."/>
            <person name="Sykes S."/>
            <person name="White J."/>
            <person name="Haas B."/>
            <person name="Nusbaum C."/>
            <person name="Birren B."/>
        </authorList>
    </citation>
    <scope>NUCLEOTIDE SEQUENCE [LARGE SCALE GENOMIC DNA]</scope>
    <source>
        <strain evidence="5 11">S-CAM1</strain>
    </source>
</reference>
<accession>M4QF90</accession>
<dbReference type="Proteomes" id="UP000241494">
    <property type="component" value="Segment"/>
</dbReference>
<dbReference type="InterPro" id="IPR011050">
    <property type="entry name" value="Pectin_lyase_fold/virulence"/>
</dbReference>
<dbReference type="SUPFAM" id="SSF51055">
    <property type="entry name" value="Carbohydrate binding domain"/>
    <property type="match status" value="2"/>
</dbReference>
<evidence type="ECO:0000313" key="6">
    <source>
        <dbReference type="EMBL" id="AOV57357.1"/>
    </source>
</evidence>
<gene>
    <name evidence="8" type="ORF">C030809_102</name>
    <name evidence="10" type="ORF">C290910_102</name>
    <name evidence="7" type="ORF">N170310_102</name>
    <name evidence="6" type="ORF">N330309_102</name>
    <name evidence="9" type="ORF">S170810_102</name>
    <name evidence="5" type="ORF">SXBG_00229</name>
</gene>
<feature type="domain" description="Chitin-binding type-3" evidence="4">
    <location>
        <begin position="219"/>
        <end position="264"/>
    </location>
</feature>
<dbReference type="Proteomes" id="UP000241610">
    <property type="component" value="Segment"/>
</dbReference>
<dbReference type="GO" id="GO:0051701">
    <property type="term" value="P:biological process involved in interaction with host"/>
    <property type="evidence" value="ECO:0007669"/>
    <property type="project" value="UniProtKB-ARBA"/>
</dbReference>
<dbReference type="Proteomes" id="UP000241591">
    <property type="component" value="Segment"/>
</dbReference>
<dbReference type="GO" id="GO:0044423">
    <property type="term" value="C:virion component"/>
    <property type="evidence" value="ECO:0007669"/>
    <property type="project" value="UniProtKB-KW"/>
</dbReference>
<dbReference type="GO" id="GO:0004553">
    <property type="term" value="F:hydrolase activity, hydrolyzing O-glycosyl compounds"/>
    <property type="evidence" value="ECO:0007669"/>
    <property type="project" value="InterPro"/>
</dbReference>
<dbReference type="InterPro" id="IPR012334">
    <property type="entry name" value="Pectin_lyas_fold"/>
</dbReference>
<evidence type="ECO:0000259" key="4">
    <source>
        <dbReference type="SMART" id="SM00495"/>
    </source>
</evidence>
<evidence type="ECO:0000313" key="7">
    <source>
        <dbReference type="EMBL" id="AOV57607.1"/>
    </source>
</evidence>
<dbReference type="GO" id="GO:0005576">
    <property type="term" value="C:extracellular region"/>
    <property type="evidence" value="ECO:0007669"/>
    <property type="project" value="InterPro"/>
</dbReference>
<dbReference type="OrthoDB" id="29422at10239"/>
<evidence type="ECO:0000256" key="3">
    <source>
        <dbReference type="ARBA" id="ARBA00022844"/>
    </source>
</evidence>
<keyword evidence="2" id="KW-0378">Hydrolase</keyword>
<dbReference type="Gene3D" id="2.160.20.10">
    <property type="entry name" value="Single-stranded right-handed beta-helix, Pectin lyase-like"/>
    <property type="match status" value="1"/>
</dbReference>
<dbReference type="EMBL" id="HQ634177">
    <property type="protein sequence ID" value="AGH26964.1"/>
    <property type="molecule type" value="Genomic_DNA"/>
</dbReference>
<keyword evidence="3" id="KW-0946">Virion</keyword>
<dbReference type="GO" id="GO:0030246">
    <property type="term" value="F:carbohydrate binding"/>
    <property type="evidence" value="ECO:0007669"/>
    <property type="project" value="InterPro"/>
</dbReference>
<dbReference type="EMBL" id="KU686193">
    <property type="protein sequence ID" value="AOV57607.1"/>
    <property type="molecule type" value="Genomic_DNA"/>
</dbReference>
<dbReference type="SMART" id="SM00495">
    <property type="entry name" value="ChtBD3"/>
    <property type="match status" value="3"/>
</dbReference>
<dbReference type="GO" id="GO:0019058">
    <property type="term" value="P:viral life cycle"/>
    <property type="evidence" value="ECO:0007669"/>
    <property type="project" value="UniProtKB-ARBA"/>
</dbReference>
<sequence length="1090" mass="115383">MADFRLGRLKFNWRGDWTVATAYVIDDIVKFGANTFVCISNHTSASNEAQWYGSDGARWQLHTEGIYHRGEWADATFYRTNDIVKYGNDQYRVVNPHTSSGSFAAANFVSYINGLKFEDTWDTNTEYQPGDIVTFGGYSYVAQTISTGSQPNSTIGSDWEILTTGFKVVGTWSNSTEYKPGDVVLLGGNSYVAKTTNTNSTPGSNPSDWDFVVGGFTWRGTWDTSTTYQPGDAVTRASNSYICVAETTGNEPELDVNGDYWNSLTQGAQSNVLTDAGDVLYISGSGAARLPIGTTGQVLSVDSNGFPAWENNNVTDPVYYVTTNGNDLNDGSNISKAFASLSHAVSLVTGPATIYVKAGIYNETLPIIVPENVSIIGDNMRTSTVKPNVGQPSNIQRLTLATIPLAAERVIGETCTNGAGDKTAQIMDVRDGGASIDVMPLTGGVWTTSDTFDNGGANIALNTVNTLNNENATLFYLSNRSMLKDLVMDGMAGFVPSVSDPKDMNTSTPDGVFVRLNPNSPISKSPYVSQCSAFSQTGIGAIVDGGVHDKYDGTGTPSNKSIVFDSWTNIHESGGVGFWITNNGAAEIVSCFTYYCHISYTSTRGGRIRSLAGNSSWGTYAIVSSGFNENESTLDGFIDGIELNYDPLTLSTGATFESAENVTGGTSGAVGEITSFQPSADKILIRPLKGNFAQNEVVTGSNSTATATLVNNSDAQKGMSGFTFVLGGLTAAPDPGGSIEYITGPGGLGSDLFTYVVANSSYAGPTGRGELTVTRGLLGSAATTHDGLSTVARYQTGTATSLSAPVSDAVGTVIQVASITGINTGGYVIIEDEMMEVVSFPTATSVEVIRGVEGTTGAAHNSGVTVRALQIKVPTETTTARDLTASDTVILVETSTGTLSSDYIKIDSEFMQVSQSATITTGTVLVVLAEEKPSATYDRQATRIRYLYSQVRLTGHDFLDIGTGNKTQTNWPGQPLSAPAPGNEVTENFPGRVFFVSTDQDGNFTVGRYFKVNQATGSTTLNASSFDLSGLSSLRLGSIGAQIGESINEFSADVTMSANSNAKVPTQKAVKTYVDTKTKTKGFTFWAGAM</sequence>
<evidence type="ECO:0000313" key="12">
    <source>
        <dbReference type="Proteomes" id="UP000240287"/>
    </source>
</evidence>
<proteinExistence type="predicted"/>
<evidence type="ECO:0000313" key="11">
    <source>
        <dbReference type="Proteomes" id="UP000203521"/>
    </source>
</evidence>
<dbReference type="EMBL" id="KU686192">
    <property type="protein sequence ID" value="AOV57357.1"/>
    <property type="molecule type" value="Genomic_DNA"/>
</dbReference>